<proteinExistence type="predicted"/>
<organism evidence="1 2">
    <name type="scientific">Acacia crassicarpa</name>
    <name type="common">northern wattle</name>
    <dbReference type="NCBI Taxonomy" id="499986"/>
    <lineage>
        <taxon>Eukaryota</taxon>
        <taxon>Viridiplantae</taxon>
        <taxon>Streptophyta</taxon>
        <taxon>Embryophyta</taxon>
        <taxon>Tracheophyta</taxon>
        <taxon>Spermatophyta</taxon>
        <taxon>Magnoliopsida</taxon>
        <taxon>eudicotyledons</taxon>
        <taxon>Gunneridae</taxon>
        <taxon>Pentapetalae</taxon>
        <taxon>rosids</taxon>
        <taxon>fabids</taxon>
        <taxon>Fabales</taxon>
        <taxon>Fabaceae</taxon>
        <taxon>Caesalpinioideae</taxon>
        <taxon>mimosoid clade</taxon>
        <taxon>Acacieae</taxon>
        <taxon>Acacia</taxon>
    </lineage>
</organism>
<accession>A0AAE1N0A7</accession>
<dbReference type="PANTHER" id="PTHR34222">
    <property type="entry name" value="GAG_PRE-INTEGRS DOMAIN-CONTAINING PROTEIN"/>
    <property type="match status" value="1"/>
</dbReference>
<dbReference type="EMBL" id="JAWXYG010000002">
    <property type="protein sequence ID" value="KAK4280216.1"/>
    <property type="molecule type" value="Genomic_DNA"/>
</dbReference>
<dbReference type="SUPFAM" id="SSF57756">
    <property type="entry name" value="Retrovirus zinc finger-like domains"/>
    <property type="match status" value="1"/>
</dbReference>
<name>A0AAE1N0A7_9FABA</name>
<evidence type="ECO:0000313" key="2">
    <source>
        <dbReference type="Proteomes" id="UP001293593"/>
    </source>
</evidence>
<dbReference type="Proteomes" id="UP001293593">
    <property type="component" value="Unassembled WGS sequence"/>
</dbReference>
<dbReference type="GO" id="GO:0008270">
    <property type="term" value="F:zinc ion binding"/>
    <property type="evidence" value="ECO:0007669"/>
    <property type="project" value="InterPro"/>
</dbReference>
<dbReference type="InterPro" id="IPR036875">
    <property type="entry name" value="Znf_CCHC_sf"/>
</dbReference>
<dbReference type="GO" id="GO:0003676">
    <property type="term" value="F:nucleic acid binding"/>
    <property type="evidence" value="ECO:0007669"/>
    <property type="project" value="InterPro"/>
</dbReference>
<keyword evidence="2" id="KW-1185">Reference proteome</keyword>
<evidence type="ECO:0000313" key="1">
    <source>
        <dbReference type="EMBL" id="KAK4280216.1"/>
    </source>
</evidence>
<evidence type="ECO:0008006" key="3">
    <source>
        <dbReference type="Google" id="ProtNLM"/>
    </source>
</evidence>
<comment type="caution">
    <text evidence="1">The sequence shown here is derived from an EMBL/GenBank/DDBJ whole genome shotgun (WGS) entry which is preliminary data.</text>
</comment>
<reference evidence="1" key="1">
    <citation type="submission" date="2023-10" db="EMBL/GenBank/DDBJ databases">
        <title>Chromosome-level genome of the transformable northern wattle, Acacia crassicarpa.</title>
        <authorList>
            <person name="Massaro I."/>
            <person name="Sinha N.R."/>
            <person name="Poethig S."/>
            <person name="Leichty A.R."/>
        </authorList>
    </citation>
    <scope>NUCLEOTIDE SEQUENCE</scope>
    <source>
        <strain evidence="1">Acra3RX</strain>
        <tissue evidence="1">Leaf</tissue>
    </source>
</reference>
<sequence>MKELWEEQSALIPIPSCQCNTSKIYAEVIQQQKLLQFLTGLNKTYDVAKSQILITSPLPSVKQAFAMISEDEAQKNIAHSAKEVHIEGVTVAARGNGQGRGRGKGNTGLKCVHCGRKGHEKEGCWHLIGFPPEFKANRTRLNSQASIWNAASTNATRDNEGA</sequence>
<dbReference type="AlphaFoldDB" id="A0AAE1N0A7"/>
<protein>
    <recommendedName>
        <fullName evidence="3">CCHC-type domain-containing protein</fullName>
    </recommendedName>
</protein>
<dbReference type="PANTHER" id="PTHR34222:SF97">
    <property type="entry name" value="CATALYTIC REGION, PUTATIVE-RELATED"/>
    <property type="match status" value="1"/>
</dbReference>
<gene>
    <name evidence="1" type="ORF">QN277_011864</name>
</gene>